<dbReference type="AlphaFoldDB" id="A0ABD1L4G9"/>
<gene>
    <name evidence="1" type="ORF">Fmac_032149</name>
</gene>
<evidence type="ECO:0000313" key="1">
    <source>
        <dbReference type="EMBL" id="KAL2318273.1"/>
    </source>
</evidence>
<dbReference type="EMBL" id="JBGMDY010000011">
    <property type="protein sequence ID" value="KAL2318273.1"/>
    <property type="molecule type" value="Genomic_DNA"/>
</dbReference>
<dbReference type="Proteomes" id="UP001603857">
    <property type="component" value="Unassembled WGS sequence"/>
</dbReference>
<name>A0ABD1L4G9_9FABA</name>
<keyword evidence="2" id="KW-1185">Reference proteome</keyword>
<accession>A0ABD1L4G9</accession>
<reference evidence="1 2" key="1">
    <citation type="submission" date="2024-08" db="EMBL/GenBank/DDBJ databases">
        <title>Insights into the chromosomal genome structure of Flemingia macrophylla.</title>
        <authorList>
            <person name="Ding Y."/>
            <person name="Zhao Y."/>
            <person name="Bi W."/>
            <person name="Wu M."/>
            <person name="Zhao G."/>
            <person name="Gong Y."/>
            <person name="Li W."/>
            <person name="Zhang P."/>
        </authorList>
    </citation>
    <scope>NUCLEOTIDE SEQUENCE [LARGE SCALE GENOMIC DNA]</scope>
    <source>
        <strain evidence="1">DYQJB</strain>
        <tissue evidence="1">Leaf</tissue>
    </source>
</reference>
<proteinExistence type="predicted"/>
<organism evidence="1 2">
    <name type="scientific">Flemingia macrophylla</name>
    <dbReference type="NCBI Taxonomy" id="520843"/>
    <lineage>
        <taxon>Eukaryota</taxon>
        <taxon>Viridiplantae</taxon>
        <taxon>Streptophyta</taxon>
        <taxon>Embryophyta</taxon>
        <taxon>Tracheophyta</taxon>
        <taxon>Spermatophyta</taxon>
        <taxon>Magnoliopsida</taxon>
        <taxon>eudicotyledons</taxon>
        <taxon>Gunneridae</taxon>
        <taxon>Pentapetalae</taxon>
        <taxon>rosids</taxon>
        <taxon>fabids</taxon>
        <taxon>Fabales</taxon>
        <taxon>Fabaceae</taxon>
        <taxon>Papilionoideae</taxon>
        <taxon>50 kb inversion clade</taxon>
        <taxon>NPAAA clade</taxon>
        <taxon>indigoferoid/millettioid clade</taxon>
        <taxon>Phaseoleae</taxon>
        <taxon>Flemingia</taxon>
    </lineage>
</organism>
<evidence type="ECO:0000313" key="2">
    <source>
        <dbReference type="Proteomes" id="UP001603857"/>
    </source>
</evidence>
<sequence length="51" mass="5404">MCDSSDLACLPFPTSMQGAATACYVALHPQVKGISDKYFSDCNLAKTTSQS</sequence>
<protein>
    <submittedName>
        <fullName evidence="1">Uncharacterized protein</fullName>
    </submittedName>
</protein>
<comment type="caution">
    <text evidence="1">The sequence shown here is derived from an EMBL/GenBank/DDBJ whole genome shotgun (WGS) entry which is preliminary data.</text>
</comment>